<gene>
    <name evidence="1" type="ORF">L6164_025082</name>
</gene>
<evidence type="ECO:0000313" key="2">
    <source>
        <dbReference type="Proteomes" id="UP000828941"/>
    </source>
</evidence>
<accession>A0ACB9M212</accession>
<name>A0ACB9M212_BAUVA</name>
<dbReference type="Proteomes" id="UP000828941">
    <property type="component" value="Chromosome 10"/>
</dbReference>
<dbReference type="EMBL" id="CM039435">
    <property type="protein sequence ID" value="KAI4317191.1"/>
    <property type="molecule type" value="Genomic_DNA"/>
</dbReference>
<protein>
    <submittedName>
        <fullName evidence="1">Uncharacterized protein</fullName>
    </submittedName>
</protein>
<sequence>MDPDLLQSLHDLVVVQQGCAVTGYPDQQFIQLKGLFDDANTNFVEEIVILSYRDSSRLVSSIEQTL</sequence>
<proteinExistence type="predicted"/>
<reference evidence="1 2" key="1">
    <citation type="journal article" date="2022" name="DNA Res.">
        <title>Chromosomal-level genome assembly of the orchid tree Bauhinia variegata (Leguminosae; Cercidoideae) supports the allotetraploid origin hypothesis of Bauhinia.</title>
        <authorList>
            <person name="Zhong Y."/>
            <person name="Chen Y."/>
            <person name="Zheng D."/>
            <person name="Pang J."/>
            <person name="Liu Y."/>
            <person name="Luo S."/>
            <person name="Meng S."/>
            <person name="Qian L."/>
            <person name="Wei D."/>
            <person name="Dai S."/>
            <person name="Zhou R."/>
        </authorList>
    </citation>
    <scope>NUCLEOTIDE SEQUENCE [LARGE SCALE GENOMIC DNA]</scope>
    <source>
        <strain evidence="1">BV-YZ2020</strain>
    </source>
</reference>
<evidence type="ECO:0000313" key="1">
    <source>
        <dbReference type="EMBL" id="KAI4317191.1"/>
    </source>
</evidence>
<keyword evidence="2" id="KW-1185">Reference proteome</keyword>
<organism evidence="1 2">
    <name type="scientific">Bauhinia variegata</name>
    <name type="common">Purple orchid tree</name>
    <name type="synonym">Phanera variegata</name>
    <dbReference type="NCBI Taxonomy" id="167791"/>
    <lineage>
        <taxon>Eukaryota</taxon>
        <taxon>Viridiplantae</taxon>
        <taxon>Streptophyta</taxon>
        <taxon>Embryophyta</taxon>
        <taxon>Tracheophyta</taxon>
        <taxon>Spermatophyta</taxon>
        <taxon>Magnoliopsida</taxon>
        <taxon>eudicotyledons</taxon>
        <taxon>Gunneridae</taxon>
        <taxon>Pentapetalae</taxon>
        <taxon>rosids</taxon>
        <taxon>fabids</taxon>
        <taxon>Fabales</taxon>
        <taxon>Fabaceae</taxon>
        <taxon>Cercidoideae</taxon>
        <taxon>Cercideae</taxon>
        <taxon>Bauhiniinae</taxon>
        <taxon>Bauhinia</taxon>
    </lineage>
</organism>
<comment type="caution">
    <text evidence="1">The sequence shown here is derived from an EMBL/GenBank/DDBJ whole genome shotgun (WGS) entry which is preliminary data.</text>
</comment>